<dbReference type="InterPro" id="IPR029044">
    <property type="entry name" value="Nucleotide-diphossugar_trans"/>
</dbReference>
<protein>
    <submittedName>
        <fullName evidence="2">Glycosyltransferase sugar-binding region containing DXD motif-containing protein</fullName>
    </submittedName>
</protein>
<dbReference type="SUPFAM" id="SSF53448">
    <property type="entry name" value="Nucleotide-diphospho-sugar transferases"/>
    <property type="match status" value="1"/>
</dbReference>
<dbReference type="GO" id="GO:0016020">
    <property type="term" value="C:membrane"/>
    <property type="evidence" value="ECO:0007669"/>
    <property type="project" value="GOC"/>
</dbReference>
<proteinExistence type="predicted"/>
<keyword evidence="3" id="KW-1185">Reference proteome</keyword>
<accession>A0A1M6PP17</accession>
<name>A0A1M6PP17_9BACT</name>
<dbReference type="InterPro" id="IPR007577">
    <property type="entry name" value="GlycoTrfase_DXD_sugar-bd_CS"/>
</dbReference>
<dbReference type="GO" id="GO:0051999">
    <property type="term" value="P:mannosyl-inositol phosphorylceramide biosynthetic process"/>
    <property type="evidence" value="ECO:0007669"/>
    <property type="project" value="TreeGrafter"/>
</dbReference>
<dbReference type="EMBL" id="FRAW01000001">
    <property type="protein sequence ID" value="SHK09685.1"/>
    <property type="molecule type" value="Genomic_DNA"/>
</dbReference>
<sequence length="247" mass="29134">MIPKIIHYCWLSNDPIPTSLQEYMKSWKKFLPDYEFMLWNLDRFDKTSSIWVQEAFKKKKYAFAADYIRLYAVYNYGGFYLDMDVEVLKPFNDLLNLKSAVCWQDEQDGFEAACFGAEKGSPWIKECLNYYKNRHFILPDGKLDLKPLPNIMEDTLRAKGYSIENIFSIGECLKKEKNNALMVLSNAFFSPKSYQTGIITKTEQTYSIHHFAASWVNKYDNLPLYAKIWQFLHLPDTNILKKIHLKH</sequence>
<organism evidence="2 3">
    <name type="scientific">Fibrobacter intestinalis</name>
    <dbReference type="NCBI Taxonomy" id="28122"/>
    <lineage>
        <taxon>Bacteria</taxon>
        <taxon>Pseudomonadati</taxon>
        <taxon>Fibrobacterota</taxon>
        <taxon>Fibrobacteria</taxon>
        <taxon>Fibrobacterales</taxon>
        <taxon>Fibrobacteraceae</taxon>
        <taxon>Fibrobacter</taxon>
    </lineage>
</organism>
<dbReference type="Proteomes" id="UP000184275">
    <property type="component" value="Unassembled WGS sequence"/>
</dbReference>
<evidence type="ECO:0000256" key="1">
    <source>
        <dbReference type="ARBA" id="ARBA00022679"/>
    </source>
</evidence>
<dbReference type="InterPro" id="IPR051706">
    <property type="entry name" value="Glycosyltransferase_domain"/>
</dbReference>
<dbReference type="Gene3D" id="3.90.550.20">
    <property type="match status" value="1"/>
</dbReference>
<dbReference type="RefSeq" id="WP_073301643.1">
    <property type="nucleotide sequence ID" value="NZ_FRAW01000001.1"/>
</dbReference>
<dbReference type="AlphaFoldDB" id="A0A1M6PP17"/>
<dbReference type="Pfam" id="PF04488">
    <property type="entry name" value="Gly_transf_sug"/>
    <property type="match status" value="1"/>
</dbReference>
<gene>
    <name evidence="2" type="ORF">SAMN05720469_10157</name>
</gene>
<keyword evidence="1 2" id="KW-0808">Transferase</keyword>
<reference evidence="3" key="1">
    <citation type="submission" date="2016-11" db="EMBL/GenBank/DDBJ databases">
        <authorList>
            <person name="Varghese N."/>
            <person name="Submissions S."/>
        </authorList>
    </citation>
    <scope>NUCLEOTIDE SEQUENCE [LARGE SCALE GENOMIC DNA]</scope>
    <source>
        <strain evidence="3">UWOS</strain>
    </source>
</reference>
<dbReference type="GO" id="GO:0000030">
    <property type="term" value="F:mannosyltransferase activity"/>
    <property type="evidence" value="ECO:0007669"/>
    <property type="project" value="TreeGrafter"/>
</dbReference>
<evidence type="ECO:0000313" key="2">
    <source>
        <dbReference type="EMBL" id="SHK09685.1"/>
    </source>
</evidence>
<evidence type="ECO:0000313" key="3">
    <source>
        <dbReference type="Proteomes" id="UP000184275"/>
    </source>
</evidence>
<dbReference type="PANTHER" id="PTHR32385:SF15">
    <property type="entry name" value="INOSITOL PHOSPHOCERAMIDE MANNOSYLTRANSFERASE 1"/>
    <property type="match status" value="1"/>
</dbReference>
<dbReference type="PANTHER" id="PTHR32385">
    <property type="entry name" value="MANNOSYL PHOSPHORYLINOSITOL CERAMIDE SYNTHASE"/>
    <property type="match status" value="1"/>
</dbReference>